<dbReference type="AlphaFoldDB" id="A0AAJ2F5V0"/>
<reference evidence="1 3" key="1">
    <citation type="submission" date="2023-07" db="EMBL/GenBank/DDBJ databases">
        <title>Sorghum-associated microbial communities from plants grown in Nebraska, USA.</title>
        <authorList>
            <person name="Schachtman D."/>
        </authorList>
    </citation>
    <scope>NUCLEOTIDE SEQUENCE</scope>
    <source>
        <strain evidence="2 3">BE105</strain>
        <strain evidence="1">BE69</strain>
    </source>
</reference>
<protein>
    <submittedName>
        <fullName evidence="1">Uncharacterized protein</fullName>
    </submittedName>
</protein>
<organism evidence="1 4">
    <name type="scientific">Acidovorax delafieldii</name>
    <name type="common">Pseudomonas delafieldii</name>
    <dbReference type="NCBI Taxonomy" id="47920"/>
    <lineage>
        <taxon>Bacteria</taxon>
        <taxon>Pseudomonadati</taxon>
        <taxon>Pseudomonadota</taxon>
        <taxon>Betaproteobacteria</taxon>
        <taxon>Burkholderiales</taxon>
        <taxon>Comamonadaceae</taxon>
        <taxon>Acidovorax</taxon>
    </lineage>
</organism>
<evidence type="ECO:0000313" key="2">
    <source>
        <dbReference type="EMBL" id="MDR6837198.1"/>
    </source>
</evidence>
<proteinExistence type="predicted"/>
<keyword evidence="3" id="KW-1185">Reference proteome</keyword>
<dbReference type="EMBL" id="JAVDTL010000006">
    <property type="protein sequence ID" value="MDR6768483.1"/>
    <property type="molecule type" value="Genomic_DNA"/>
</dbReference>
<accession>A0AAJ2F5V0</accession>
<dbReference type="Proteomes" id="UP001249076">
    <property type="component" value="Unassembled WGS sequence"/>
</dbReference>
<sequence>MVFVLRALQGAMAGARNARDRLAAAAARAEQRVTEQFKVPPGGG</sequence>
<name>A0AAJ2F5V0_ACIDE</name>
<gene>
    <name evidence="1" type="ORF">J2W88_003787</name>
    <name evidence="2" type="ORF">J2W93_002036</name>
</gene>
<evidence type="ECO:0000313" key="3">
    <source>
        <dbReference type="Proteomes" id="UP001249076"/>
    </source>
</evidence>
<dbReference type="EMBL" id="JAVDTS010000003">
    <property type="protein sequence ID" value="MDR6837198.1"/>
    <property type="molecule type" value="Genomic_DNA"/>
</dbReference>
<evidence type="ECO:0000313" key="4">
    <source>
        <dbReference type="Proteomes" id="UP001253458"/>
    </source>
</evidence>
<evidence type="ECO:0000313" key="1">
    <source>
        <dbReference type="EMBL" id="MDR6768483.1"/>
    </source>
</evidence>
<dbReference type="RefSeq" id="WP_288851542.1">
    <property type="nucleotide sequence ID" value="NZ_JAVDTL010000006.1"/>
</dbReference>
<comment type="caution">
    <text evidence="1">The sequence shown here is derived from an EMBL/GenBank/DDBJ whole genome shotgun (WGS) entry which is preliminary data.</text>
</comment>
<dbReference type="Proteomes" id="UP001253458">
    <property type="component" value="Unassembled WGS sequence"/>
</dbReference>